<feature type="transmembrane region" description="Helical" evidence="2">
    <location>
        <begin position="51"/>
        <end position="69"/>
    </location>
</feature>
<dbReference type="Proteomes" id="UP000613840">
    <property type="component" value="Unassembled WGS sequence"/>
</dbReference>
<dbReference type="InterPro" id="IPR050570">
    <property type="entry name" value="Cell_wall_metabolism_enzyme"/>
</dbReference>
<dbReference type="Gene3D" id="2.70.70.10">
    <property type="entry name" value="Glucose Permease (Domain IIA)"/>
    <property type="match status" value="1"/>
</dbReference>
<feature type="region of interest" description="Disordered" evidence="1">
    <location>
        <begin position="175"/>
        <end position="205"/>
    </location>
</feature>
<keyword evidence="2" id="KW-0472">Membrane</keyword>
<feature type="compositionally biased region" description="Polar residues" evidence="1">
    <location>
        <begin position="175"/>
        <end position="186"/>
    </location>
</feature>
<evidence type="ECO:0000256" key="2">
    <source>
        <dbReference type="SAM" id="Phobius"/>
    </source>
</evidence>
<feature type="compositionally biased region" description="Polar residues" evidence="1">
    <location>
        <begin position="118"/>
        <end position="129"/>
    </location>
</feature>
<feature type="domain" description="M23ase beta-sheet core" evidence="3">
    <location>
        <begin position="226"/>
        <end position="316"/>
    </location>
</feature>
<sequence length="341" mass="34558">MSPQPRRKSDAPLNRFNSLRTSASGVYRHSSARRAIEEIEKDRRGWLRNGIAALAISGLGLGVAGAVAATSSAHDSHGAATSVTVANSSNSADSASGAVTGRTGGSSRSAQRPALNSGAESDSTGSKSVGQPLDGTVDMSARQDAQANAKVTDTSQQDAAAEAAAAARAKALKSTANETQKLSSKLSKAGVGGTDTSGDGTAHLPVNPGQFTIAATFGEVGSWARYHTGVDFAAPIGTPIHATANGVVTNAGIGPASSWAGNYVVIKFADGEQMLFAHMESTAVTNGQKVTGGQVIGHVGMTGRAFGPHTHVELYPVGVTPGDVYSAVNPVPWFTAHGLKV</sequence>
<dbReference type="GO" id="GO:0004222">
    <property type="term" value="F:metalloendopeptidase activity"/>
    <property type="evidence" value="ECO:0007669"/>
    <property type="project" value="TreeGrafter"/>
</dbReference>
<keyword evidence="2" id="KW-1133">Transmembrane helix</keyword>
<proteinExistence type="predicted"/>
<dbReference type="PANTHER" id="PTHR21666:SF270">
    <property type="entry name" value="MUREIN HYDROLASE ACTIVATOR ENVC"/>
    <property type="match status" value="1"/>
</dbReference>
<comment type="caution">
    <text evidence="4">The sequence shown here is derived from an EMBL/GenBank/DDBJ whole genome shotgun (WGS) entry which is preliminary data.</text>
</comment>
<keyword evidence="5" id="KW-1185">Reference proteome</keyword>
<dbReference type="SUPFAM" id="SSF51261">
    <property type="entry name" value="Duplicated hybrid motif"/>
    <property type="match status" value="1"/>
</dbReference>
<protein>
    <recommendedName>
        <fullName evidence="3">M23ase beta-sheet core domain-containing protein</fullName>
    </recommendedName>
</protein>
<feature type="compositionally biased region" description="Low complexity" evidence="1">
    <location>
        <begin position="81"/>
        <end position="98"/>
    </location>
</feature>
<evidence type="ECO:0000313" key="5">
    <source>
        <dbReference type="Proteomes" id="UP000613840"/>
    </source>
</evidence>
<dbReference type="RefSeq" id="WP_188897213.1">
    <property type="nucleotide sequence ID" value="NZ_BMMZ01000013.1"/>
</dbReference>
<feature type="region of interest" description="Disordered" evidence="1">
    <location>
        <begin position="81"/>
        <end position="136"/>
    </location>
</feature>
<dbReference type="InterPro" id="IPR016047">
    <property type="entry name" value="M23ase_b-sheet_dom"/>
</dbReference>
<evidence type="ECO:0000313" key="4">
    <source>
        <dbReference type="EMBL" id="GGL78005.1"/>
    </source>
</evidence>
<dbReference type="CDD" id="cd12797">
    <property type="entry name" value="M23_peptidase"/>
    <property type="match status" value="1"/>
</dbReference>
<dbReference type="PANTHER" id="PTHR21666">
    <property type="entry name" value="PEPTIDASE-RELATED"/>
    <property type="match status" value="1"/>
</dbReference>
<reference evidence="4" key="1">
    <citation type="journal article" date="2014" name="Int. J. Syst. Evol. Microbiol.">
        <title>Complete genome sequence of Corynebacterium casei LMG S-19264T (=DSM 44701T), isolated from a smear-ripened cheese.</title>
        <authorList>
            <consortium name="US DOE Joint Genome Institute (JGI-PGF)"/>
            <person name="Walter F."/>
            <person name="Albersmeier A."/>
            <person name="Kalinowski J."/>
            <person name="Ruckert C."/>
        </authorList>
    </citation>
    <scope>NUCLEOTIDE SEQUENCE</scope>
    <source>
        <strain evidence="4">CGMCC 4.7306</strain>
    </source>
</reference>
<evidence type="ECO:0000256" key="1">
    <source>
        <dbReference type="SAM" id="MobiDB-lite"/>
    </source>
</evidence>
<organism evidence="4 5">
    <name type="scientific">Microlunatus endophyticus</name>
    <dbReference type="NCBI Taxonomy" id="1716077"/>
    <lineage>
        <taxon>Bacteria</taxon>
        <taxon>Bacillati</taxon>
        <taxon>Actinomycetota</taxon>
        <taxon>Actinomycetes</taxon>
        <taxon>Propionibacteriales</taxon>
        <taxon>Propionibacteriaceae</taxon>
        <taxon>Microlunatus</taxon>
    </lineage>
</organism>
<gene>
    <name evidence="4" type="ORF">GCM10011575_40360</name>
</gene>
<accession>A0A917SFH4</accession>
<name>A0A917SFH4_9ACTN</name>
<dbReference type="AlphaFoldDB" id="A0A917SFH4"/>
<keyword evidence="2" id="KW-0812">Transmembrane</keyword>
<dbReference type="InterPro" id="IPR011055">
    <property type="entry name" value="Dup_hybrid_motif"/>
</dbReference>
<dbReference type="Pfam" id="PF01551">
    <property type="entry name" value="Peptidase_M23"/>
    <property type="match status" value="1"/>
</dbReference>
<dbReference type="EMBL" id="BMMZ01000013">
    <property type="protein sequence ID" value="GGL78005.1"/>
    <property type="molecule type" value="Genomic_DNA"/>
</dbReference>
<reference evidence="4" key="2">
    <citation type="submission" date="2020-09" db="EMBL/GenBank/DDBJ databases">
        <authorList>
            <person name="Sun Q."/>
            <person name="Zhou Y."/>
        </authorList>
    </citation>
    <scope>NUCLEOTIDE SEQUENCE</scope>
    <source>
        <strain evidence="4">CGMCC 4.7306</strain>
    </source>
</reference>
<evidence type="ECO:0000259" key="3">
    <source>
        <dbReference type="Pfam" id="PF01551"/>
    </source>
</evidence>